<comment type="caution">
    <text evidence="3">The sequence shown here is derived from an EMBL/GenBank/DDBJ whole genome shotgun (WGS) entry which is preliminary data.</text>
</comment>
<evidence type="ECO:0000259" key="2">
    <source>
        <dbReference type="Pfam" id="PF13340"/>
    </source>
</evidence>
<dbReference type="PANTHER" id="PTHR30007:SF1">
    <property type="entry name" value="BLR1914 PROTEIN"/>
    <property type="match status" value="1"/>
</dbReference>
<reference evidence="3" key="1">
    <citation type="submission" date="2021-02" db="EMBL/GenBank/DDBJ databases">
        <authorList>
            <person name="Han P."/>
        </authorList>
    </citation>
    <scope>NUCLEOTIDE SEQUENCE</scope>
    <source>
        <strain evidence="3">Nitrosomonas nitrosa 18-3D</strain>
    </source>
</reference>
<gene>
    <name evidence="3" type="ORF">NMYAN_40028</name>
</gene>
<accession>A0A8H8Z1M4</accession>
<dbReference type="PANTHER" id="PTHR30007">
    <property type="entry name" value="PHP DOMAIN PROTEIN"/>
    <property type="match status" value="1"/>
</dbReference>
<proteinExistence type="predicted"/>
<dbReference type="GO" id="GO:0003677">
    <property type="term" value="F:DNA binding"/>
    <property type="evidence" value="ECO:0007669"/>
    <property type="project" value="InterPro"/>
</dbReference>
<dbReference type="InterPro" id="IPR025161">
    <property type="entry name" value="IS402-like_dom"/>
</dbReference>
<protein>
    <submittedName>
        <fullName evidence="3">Transposase</fullName>
    </submittedName>
</protein>
<dbReference type="InterPro" id="IPR002559">
    <property type="entry name" value="Transposase_11"/>
</dbReference>
<organism evidence="3 4">
    <name type="scientific">Nitrosomonas nitrosa</name>
    <dbReference type="NCBI Taxonomy" id="52442"/>
    <lineage>
        <taxon>Bacteria</taxon>
        <taxon>Pseudomonadati</taxon>
        <taxon>Pseudomonadota</taxon>
        <taxon>Betaproteobacteria</taxon>
        <taxon>Nitrosomonadales</taxon>
        <taxon>Nitrosomonadaceae</taxon>
        <taxon>Nitrosomonas</taxon>
    </lineage>
</organism>
<evidence type="ECO:0000313" key="3">
    <source>
        <dbReference type="EMBL" id="CAE6511898.1"/>
    </source>
</evidence>
<sequence>MTFQDKYFIDMNKLVILGFLYHQQNEFALPRLMPSDEFWSKLEKILLQEAIYNKRNLRMTVEGILYRMRVGCPWRDLPKAFGCWNSIYKRFNAWSLSRKWFNIFKALSIDSDCEWEFIDGSYVKAHQHSAGAASQESQAIGKSRAGNTTKIHLAVDGYGLPVEFEITGGEINDCSAAPDLIARLPDTKAIVADKGYDSECIREQITKKGARPVIPRKRNSLKGNADMDWGLYRYRHLVENAFARLKQYRAIATRYDKLKRNYESMVAIACGYLWLPM</sequence>
<dbReference type="AlphaFoldDB" id="A0A8H8Z1M4"/>
<dbReference type="GO" id="GO:0006313">
    <property type="term" value="P:DNA transposition"/>
    <property type="evidence" value="ECO:0007669"/>
    <property type="project" value="InterPro"/>
</dbReference>
<dbReference type="Pfam" id="PF13340">
    <property type="entry name" value="DUF4096"/>
    <property type="match status" value="1"/>
</dbReference>
<evidence type="ECO:0000259" key="1">
    <source>
        <dbReference type="Pfam" id="PF01609"/>
    </source>
</evidence>
<dbReference type="GO" id="GO:0004803">
    <property type="term" value="F:transposase activity"/>
    <property type="evidence" value="ECO:0007669"/>
    <property type="project" value="InterPro"/>
</dbReference>
<name>A0A8H8Z1M4_9PROT</name>
<dbReference type="Proteomes" id="UP000601736">
    <property type="component" value="Unassembled WGS sequence"/>
</dbReference>
<evidence type="ECO:0000313" key="4">
    <source>
        <dbReference type="Proteomes" id="UP000601736"/>
    </source>
</evidence>
<feature type="domain" description="Transposase IS4-like" evidence="1">
    <location>
        <begin position="118"/>
        <end position="274"/>
    </location>
</feature>
<dbReference type="NCBIfam" id="NF033580">
    <property type="entry name" value="transpos_IS5_3"/>
    <property type="match status" value="1"/>
</dbReference>
<dbReference type="EMBL" id="CAJNAP010000034">
    <property type="protein sequence ID" value="CAE6511898.1"/>
    <property type="molecule type" value="Genomic_DNA"/>
</dbReference>
<dbReference type="Pfam" id="PF01609">
    <property type="entry name" value="DDE_Tnp_1"/>
    <property type="match status" value="1"/>
</dbReference>
<feature type="domain" description="Insertion element IS402-like" evidence="2">
    <location>
        <begin position="35"/>
        <end position="103"/>
    </location>
</feature>